<comment type="cofactor">
    <cofactor evidence="1">
        <name>heme</name>
        <dbReference type="ChEBI" id="CHEBI:30413"/>
    </cofactor>
</comment>
<gene>
    <name evidence="9" type="ORF">CPAR01_00391</name>
</gene>
<dbReference type="EMBL" id="MOPA01000001">
    <property type="protein sequence ID" value="KAK1546424.1"/>
    <property type="molecule type" value="Genomic_DNA"/>
</dbReference>
<dbReference type="PRINTS" id="PR00465">
    <property type="entry name" value="EP450IV"/>
</dbReference>
<keyword evidence="8" id="KW-0732">Signal</keyword>
<keyword evidence="10" id="KW-1185">Reference proteome</keyword>
<keyword evidence="6 7" id="KW-0503">Monooxygenase</keyword>
<evidence type="ECO:0000256" key="5">
    <source>
        <dbReference type="ARBA" id="ARBA00023004"/>
    </source>
</evidence>
<keyword evidence="5 7" id="KW-0408">Iron</keyword>
<evidence type="ECO:0000256" key="8">
    <source>
        <dbReference type="SAM" id="SignalP"/>
    </source>
</evidence>
<keyword evidence="3 7" id="KW-0479">Metal-binding</keyword>
<evidence type="ECO:0000313" key="9">
    <source>
        <dbReference type="EMBL" id="KAK1546424.1"/>
    </source>
</evidence>
<sequence length="531" mass="60465">MFSTVWAWVLLCGVAAALAYRRSVSKLSGIPLVGFEVKDPKQRKSQYTFNAPGIVQTGYKKFKDRIFGVDTADGVKLIFPHQYVDEISKEPGLSFQNSLDEDLLIDYTYMGGLKQFALSTFKREITPHLPMFIPDFISLIDGYIPNALIESEGKLRIHSLQLAYHLQQHLTNVPSLPIEWASVNIYPKMLRMLGIITARVMIDSDAPHNETWVTLTTEYLHAGVRHAHALKFWPPMLRPVVHRFVPGYAEVQRQLNLGRSIVVDAIRKIDEREKNGVPERQPTSVLYHMSRKAPGASSAVIDMHLKEQLNLAVGGIHTTSAVLTQTLFELSAHPEYIPELRKEVIDTLVKFNGEFSKAALWDMHKLDSFIRETHRLNSPNLTTLQRRATQDVTLSDGTFIPSGTKLEFPTFAIHRDSEFFVDATEFDGFRFLKLRQEDDKDGGKHHYVSARRDMLGWGFGKTACPGRFLADIEIKLIVAFILMNYDIKNPDGQDRHAHVHFENQVFPDPVNPVLMKKILREDIDENGHVRQ</sequence>
<dbReference type="PANTHER" id="PTHR46206">
    <property type="entry name" value="CYTOCHROME P450"/>
    <property type="match status" value="1"/>
</dbReference>
<dbReference type="InterPro" id="IPR017972">
    <property type="entry name" value="Cyt_P450_CS"/>
</dbReference>
<feature type="signal peptide" evidence="8">
    <location>
        <begin position="1"/>
        <end position="19"/>
    </location>
</feature>
<dbReference type="Pfam" id="PF00067">
    <property type="entry name" value="p450"/>
    <property type="match status" value="1"/>
</dbReference>
<dbReference type="CDD" id="cd11041">
    <property type="entry name" value="CYP503A1-like"/>
    <property type="match status" value="1"/>
</dbReference>
<reference evidence="9 10" key="1">
    <citation type="submission" date="2016-10" db="EMBL/GenBank/DDBJ databases">
        <title>The genome sequence of Colletotrichum fioriniae PJ7.</title>
        <authorList>
            <person name="Baroncelli R."/>
        </authorList>
    </citation>
    <scope>NUCLEOTIDE SEQUENCE [LARGE SCALE GENOMIC DNA]</scope>
    <source>
        <strain evidence="9 10">IMI 384185</strain>
    </source>
</reference>
<evidence type="ECO:0000313" key="10">
    <source>
        <dbReference type="Proteomes" id="UP001241169"/>
    </source>
</evidence>
<keyword evidence="7" id="KW-0349">Heme</keyword>
<dbReference type="GeneID" id="85368582"/>
<organism evidence="9 10">
    <name type="scientific">Colletotrichum paranaense</name>
    <dbReference type="NCBI Taxonomy" id="1914294"/>
    <lineage>
        <taxon>Eukaryota</taxon>
        <taxon>Fungi</taxon>
        <taxon>Dikarya</taxon>
        <taxon>Ascomycota</taxon>
        <taxon>Pezizomycotina</taxon>
        <taxon>Sordariomycetes</taxon>
        <taxon>Hypocreomycetidae</taxon>
        <taxon>Glomerellales</taxon>
        <taxon>Glomerellaceae</taxon>
        <taxon>Colletotrichum</taxon>
        <taxon>Colletotrichum acutatum species complex</taxon>
    </lineage>
</organism>
<proteinExistence type="inferred from homology"/>
<evidence type="ECO:0000256" key="2">
    <source>
        <dbReference type="ARBA" id="ARBA00010617"/>
    </source>
</evidence>
<dbReference type="RefSeq" id="XP_060355540.1">
    <property type="nucleotide sequence ID" value="XM_060484683.1"/>
</dbReference>
<dbReference type="InterPro" id="IPR001128">
    <property type="entry name" value="Cyt_P450"/>
</dbReference>
<evidence type="ECO:0000256" key="6">
    <source>
        <dbReference type="ARBA" id="ARBA00023033"/>
    </source>
</evidence>
<comment type="similarity">
    <text evidence="2 7">Belongs to the cytochrome P450 family.</text>
</comment>
<comment type="caution">
    <text evidence="9">The sequence shown here is derived from an EMBL/GenBank/DDBJ whole genome shotgun (WGS) entry which is preliminary data.</text>
</comment>
<protein>
    <recommendedName>
        <fullName evidence="11">Cytochrome P450</fullName>
    </recommendedName>
</protein>
<evidence type="ECO:0000256" key="1">
    <source>
        <dbReference type="ARBA" id="ARBA00001971"/>
    </source>
</evidence>
<evidence type="ECO:0000256" key="3">
    <source>
        <dbReference type="ARBA" id="ARBA00022723"/>
    </source>
</evidence>
<dbReference type="PANTHER" id="PTHR46206:SF7">
    <property type="entry name" value="P450, PUTATIVE (EUROFUNG)-RELATED"/>
    <property type="match status" value="1"/>
</dbReference>
<dbReference type="PROSITE" id="PS00086">
    <property type="entry name" value="CYTOCHROME_P450"/>
    <property type="match status" value="1"/>
</dbReference>
<keyword evidence="4 7" id="KW-0560">Oxidoreductase</keyword>
<dbReference type="InterPro" id="IPR002403">
    <property type="entry name" value="Cyt_P450_E_grp-IV"/>
</dbReference>
<dbReference type="SUPFAM" id="SSF48264">
    <property type="entry name" value="Cytochrome P450"/>
    <property type="match status" value="1"/>
</dbReference>
<name>A0ABQ9T3S5_9PEZI</name>
<evidence type="ECO:0000256" key="4">
    <source>
        <dbReference type="ARBA" id="ARBA00023002"/>
    </source>
</evidence>
<dbReference type="InterPro" id="IPR036396">
    <property type="entry name" value="Cyt_P450_sf"/>
</dbReference>
<accession>A0ABQ9T3S5</accession>
<evidence type="ECO:0008006" key="11">
    <source>
        <dbReference type="Google" id="ProtNLM"/>
    </source>
</evidence>
<evidence type="ECO:0000256" key="7">
    <source>
        <dbReference type="RuleBase" id="RU000461"/>
    </source>
</evidence>
<dbReference type="Proteomes" id="UP001241169">
    <property type="component" value="Unassembled WGS sequence"/>
</dbReference>
<feature type="chain" id="PRO_5047364690" description="Cytochrome P450" evidence="8">
    <location>
        <begin position="20"/>
        <end position="531"/>
    </location>
</feature>
<dbReference type="Gene3D" id="1.10.630.10">
    <property type="entry name" value="Cytochrome P450"/>
    <property type="match status" value="1"/>
</dbReference>